<evidence type="ECO:0000313" key="1">
    <source>
        <dbReference type="EMBL" id="GHB88082.1"/>
    </source>
</evidence>
<name>A0A8J3GB67_9BACT</name>
<dbReference type="EMBL" id="BMXF01000009">
    <property type="protein sequence ID" value="GHB88082.1"/>
    <property type="molecule type" value="Genomic_DNA"/>
</dbReference>
<reference evidence="1 2" key="1">
    <citation type="journal article" date="2014" name="Int. J. Syst. Evol. Microbiol.">
        <title>Complete genome sequence of Corynebacterium casei LMG S-19264T (=DSM 44701T), isolated from a smear-ripened cheese.</title>
        <authorList>
            <consortium name="US DOE Joint Genome Institute (JGI-PGF)"/>
            <person name="Walter F."/>
            <person name="Albersmeier A."/>
            <person name="Kalinowski J."/>
            <person name="Ruckert C."/>
        </authorList>
    </citation>
    <scope>NUCLEOTIDE SEQUENCE [LARGE SCALE GENOMIC DNA]</scope>
    <source>
        <strain evidence="1 2">KCTC 12866</strain>
    </source>
</reference>
<dbReference type="SUPFAM" id="SSF52788">
    <property type="entry name" value="Phosphotyrosine protein phosphatases I"/>
    <property type="match status" value="1"/>
</dbReference>
<dbReference type="Gene3D" id="3.40.50.2300">
    <property type="match status" value="1"/>
</dbReference>
<organism evidence="1 2">
    <name type="scientific">Persicitalea jodogahamensis</name>
    <dbReference type="NCBI Taxonomy" id="402147"/>
    <lineage>
        <taxon>Bacteria</taxon>
        <taxon>Pseudomonadati</taxon>
        <taxon>Bacteroidota</taxon>
        <taxon>Cytophagia</taxon>
        <taxon>Cytophagales</taxon>
        <taxon>Spirosomataceae</taxon>
        <taxon>Persicitalea</taxon>
    </lineage>
</organism>
<dbReference type="AlphaFoldDB" id="A0A8J3GB67"/>
<dbReference type="Proteomes" id="UP000598271">
    <property type="component" value="Unassembled WGS sequence"/>
</dbReference>
<evidence type="ECO:0000313" key="2">
    <source>
        <dbReference type="Proteomes" id="UP000598271"/>
    </source>
</evidence>
<dbReference type="RefSeq" id="WP_189568928.1">
    <property type="nucleotide sequence ID" value="NZ_BMXF01000009.1"/>
</dbReference>
<keyword evidence="2" id="KW-1185">Reference proteome</keyword>
<dbReference type="PANTHER" id="PTHR43428:SF1">
    <property type="entry name" value="ARSENATE REDUCTASE"/>
    <property type="match status" value="1"/>
</dbReference>
<sequence>MLFPRIQTYFDSLDDRSIPEERLKALNRFRSYILEKLDHSEIINLTFICTHNSRRSHLGQVWAQVAAHYWGVPRVRCYSGGTEATACHPNTLDALTSAGLAVKKTTEGENPVYELRYSEAALPIVAFSKLYDQAPNPTNDFAAIMTCDHAEKNCPYISGAQSRIAITYADPKEADGTPLEKQAYEERSEQIAAEMRYVFSNLPV</sequence>
<comment type="caution">
    <text evidence="1">The sequence shown here is derived from an EMBL/GenBank/DDBJ whole genome shotgun (WGS) entry which is preliminary data.</text>
</comment>
<dbReference type="InterPro" id="IPR036196">
    <property type="entry name" value="Ptyr_pPase_sf"/>
</dbReference>
<proteinExistence type="predicted"/>
<gene>
    <name evidence="1" type="primary">arsC</name>
    <name evidence="1" type="ORF">GCM10007390_50140</name>
</gene>
<protein>
    <submittedName>
        <fullName evidence="1">Arsenate reductase</fullName>
    </submittedName>
</protein>
<accession>A0A8J3GB67</accession>
<dbReference type="PANTHER" id="PTHR43428">
    <property type="entry name" value="ARSENATE REDUCTASE"/>
    <property type="match status" value="1"/>
</dbReference>